<protein>
    <submittedName>
        <fullName evidence="1 2">Uncharacterized protein</fullName>
    </submittedName>
</protein>
<sequence length="91" mass="10049">MPRIGEPGALSTDRVGCELGLLAASVVVRPIWREYLIPSIDPDFLPMCLESGAKGVGYACFVYTSVVFVLDAINSPCARGWWELCNVWGWR</sequence>
<keyword evidence="3" id="KW-1185">Reference proteome</keyword>
<dbReference type="Proteomes" id="UP000008810">
    <property type="component" value="Chromosome 1"/>
</dbReference>
<dbReference type="InParanoid" id="A0A2K2DIQ3"/>
<dbReference type="Gramene" id="PNT74154">
    <property type="protein sequence ID" value="PNT74154"/>
    <property type="gene ID" value="BRADI_1g08873v3"/>
</dbReference>
<name>A0A2K2DIQ3_BRADI</name>
<organism evidence="1">
    <name type="scientific">Brachypodium distachyon</name>
    <name type="common">Purple false brome</name>
    <name type="synonym">Trachynia distachya</name>
    <dbReference type="NCBI Taxonomy" id="15368"/>
    <lineage>
        <taxon>Eukaryota</taxon>
        <taxon>Viridiplantae</taxon>
        <taxon>Streptophyta</taxon>
        <taxon>Embryophyta</taxon>
        <taxon>Tracheophyta</taxon>
        <taxon>Spermatophyta</taxon>
        <taxon>Magnoliopsida</taxon>
        <taxon>Liliopsida</taxon>
        <taxon>Poales</taxon>
        <taxon>Poaceae</taxon>
        <taxon>BOP clade</taxon>
        <taxon>Pooideae</taxon>
        <taxon>Stipodae</taxon>
        <taxon>Brachypodieae</taxon>
        <taxon>Brachypodium</taxon>
    </lineage>
</organism>
<accession>A0A2K2DIQ3</accession>
<evidence type="ECO:0000313" key="2">
    <source>
        <dbReference type="EnsemblPlants" id="PNT74154"/>
    </source>
</evidence>
<reference evidence="2" key="3">
    <citation type="submission" date="2018-08" db="UniProtKB">
        <authorList>
            <consortium name="EnsemblPlants"/>
        </authorList>
    </citation>
    <scope>IDENTIFICATION</scope>
    <source>
        <strain evidence="2">cv. Bd21</strain>
    </source>
</reference>
<evidence type="ECO:0000313" key="1">
    <source>
        <dbReference type="EMBL" id="PNT74154.1"/>
    </source>
</evidence>
<reference evidence="1 2" key="1">
    <citation type="journal article" date="2010" name="Nature">
        <title>Genome sequencing and analysis of the model grass Brachypodium distachyon.</title>
        <authorList>
            <consortium name="International Brachypodium Initiative"/>
        </authorList>
    </citation>
    <scope>NUCLEOTIDE SEQUENCE [LARGE SCALE GENOMIC DNA]</scope>
    <source>
        <strain evidence="1 2">Bd21</strain>
    </source>
</reference>
<evidence type="ECO:0000313" key="3">
    <source>
        <dbReference type="Proteomes" id="UP000008810"/>
    </source>
</evidence>
<proteinExistence type="predicted"/>
<gene>
    <name evidence="1" type="ORF">BRADI_1g08873v3</name>
</gene>
<dbReference type="EnsemblPlants" id="PNT74154">
    <property type="protein sequence ID" value="PNT74154"/>
    <property type="gene ID" value="BRADI_1g08873v3"/>
</dbReference>
<dbReference type="EMBL" id="CM000880">
    <property type="protein sequence ID" value="PNT74154.1"/>
    <property type="molecule type" value="Genomic_DNA"/>
</dbReference>
<dbReference type="AlphaFoldDB" id="A0A2K2DIQ3"/>
<reference evidence="1" key="2">
    <citation type="submission" date="2017-06" db="EMBL/GenBank/DDBJ databases">
        <title>WGS assembly of Brachypodium distachyon.</title>
        <authorList>
            <consortium name="The International Brachypodium Initiative"/>
            <person name="Lucas S."/>
            <person name="Harmon-Smith M."/>
            <person name="Lail K."/>
            <person name="Tice H."/>
            <person name="Grimwood J."/>
            <person name="Bruce D."/>
            <person name="Barry K."/>
            <person name="Shu S."/>
            <person name="Lindquist E."/>
            <person name="Wang M."/>
            <person name="Pitluck S."/>
            <person name="Vogel J.P."/>
            <person name="Garvin D.F."/>
            <person name="Mockler T.C."/>
            <person name="Schmutz J."/>
            <person name="Rokhsar D."/>
            <person name="Bevan M.W."/>
        </authorList>
    </citation>
    <scope>NUCLEOTIDE SEQUENCE</scope>
    <source>
        <strain evidence="1">Bd21</strain>
    </source>
</reference>